<evidence type="ECO:0008006" key="3">
    <source>
        <dbReference type="Google" id="ProtNLM"/>
    </source>
</evidence>
<keyword evidence="2" id="KW-1185">Reference proteome</keyword>
<reference evidence="1" key="1">
    <citation type="journal article" date="2023" name="Insect Mol. Biol.">
        <title>Genome sequencing provides insights into the evolution of gene families encoding plant cell wall-degrading enzymes in longhorned beetles.</title>
        <authorList>
            <person name="Shin N.R."/>
            <person name="Okamura Y."/>
            <person name="Kirsch R."/>
            <person name="Pauchet Y."/>
        </authorList>
    </citation>
    <scope>NUCLEOTIDE SEQUENCE</scope>
    <source>
        <strain evidence="1">RBIC_L_NR</strain>
    </source>
</reference>
<gene>
    <name evidence="1" type="ORF">NQ314_006954</name>
</gene>
<dbReference type="Proteomes" id="UP001162156">
    <property type="component" value="Unassembled WGS sequence"/>
</dbReference>
<evidence type="ECO:0000313" key="2">
    <source>
        <dbReference type="Proteomes" id="UP001162156"/>
    </source>
</evidence>
<organism evidence="1 2">
    <name type="scientific">Rhamnusium bicolor</name>
    <dbReference type="NCBI Taxonomy" id="1586634"/>
    <lineage>
        <taxon>Eukaryota</taxon>
        <taxon>Metazoa</taxon>
        <taxon>Ecdysozoa</taxon>
        <taxon>Arthropoda</taxon>
        <taxon>Hexapoda</taxon>
        <taxon>Insecta</taxon>
        <taxon>Pterygota</taxon>
        <taxon>Neoptera</taxon>
        <taxon>Endopterygota</taxon>
        <taxon>Coleoptera</taxon>
        <taxon>Polyphaga</taxon>
        <taxon>Cucujiformia</taxon>
        <taxon>Chrysomeloidea</taxon>
        <taxon>Cerambycidae</taxon>
        <taxon>Lepturinae</taxon>
        <taxon>Rhagiini</taxon>
        <taxon>Rhamnusium</taxon>
    </lineage>
</organism>
<name>A0AAV8YWM2_9CUCU</name>
<evidence type="ECO:0000313" key="1">
    <source>
        <dbReference type="EMBL" id="KAJ8955074.1"/>
    </source>
</evidence>
<accession>A0AAV8YWM2</accession>
<protein>
    <recommendedName>
        <fullName evidence="3">HTH psq-type domain-containing protein</fullName>
    </recommendedName>
</protein>
<comment type="caution">
    <text evidence="1">The sequence shown here is derived from an EMBL/GenBank/DDBJ whole genome shotgun (WGS) entry which is preliminary data.</text>
</comment>
<dbReference type="AlphaFoldDB" id="A0AAV8YWM2"/>
<dbReference type="EMBL" id="JANEYF010001891">
    <property type="protein sequence ID" value="KAJ8955074.1"/>
    <property type="molecule type" value="Genomic_DNA"/>
</dbReference>
<proteinExistence type="predicted"/>
<sequence>MKRAVEEVSGGGSYKAVANRYGINRTTFTNHVKEMKCKKIGRPTVLTMQEEEILVNTLVKLGEWGHGFDRLQLQRCVQDYVRRMDRSIHFIMDCLVQIGA</sequence>